<feature type="transmembrane region" description="Helical" evidence="1">
    <location>
        <begin position="34"/>
        <end position="53"/>
    </location>
</feature>
<dbReference type="OrthoDB" id="9813911at2"/>
<keyword evidence="1" id="KW-0812">Transmembrane</keyword>
<keyword evidence="3" id="KW-1185">Reference proteome</keyword>
<proteinExistence type="predicted"/>
<sequence length="128" mass="13796">MGYSRVVWGMSALLWLIITVLWCVWFGWPAVTVALIFAILPDFALIGAFASPGRLKPERVAFYNTMHNALIAVGVLAVGFAVFLLTGAMDGGVWALGLAGLAWFVHIAVDRAFGFGRRDTDGSIIPVV</sequence>
<name>A0A542Y402_9MICO</name>
<feature type="transmembrane region" description="Helical" evidence="1">
    <location>
        <begin position="65"/>
        <end position="85"/>
    </location>
</feature>
<dbReference type="Pfam" id="PF14079">
    <property type="entry name" value="DUF4260"/>
    <property type="match status" value="1"/>
</dbReference>
<protein>
    <submittedName>
        <fullName evidence="2">Uncharacterized protein DUF4260</fullName>
    </submittedName>
</protein>
<organism evidence="2 3">
    <name type="scientific">Leucobacter komagatae</name>
    <dbReference type="NCBI Taxonomy" id="55969"/>
    <lineage>
        <taxon>Bacteria</taxon>
        <taxon>Bacillati</taxon>
        <taxon>Actinomycetota</taxon>
        <taxon>Actinomycetes</taxon>
        <taxon>Micrococcales</taxon>
        <taxon>Microbacteriaceae</taxon>
        <taxon>Leucobacter</taxon>
    </lineage>
</organism>
<evidence type="ECO:0000313" key="2">
    <source>
        <dbReference type="EMBL" id="TQL42804.1"/>
    </source>
</evidence>
<reference evidence="2 3" key="1">
    <citation type="submission" date="2019-06" db="EMBL/GenBank/DDBJ databases">
        <title>Sequencing the genomes of 1000 actinobacteria strains.</title>
        <authorList>
            <person name="Klenk H.-P."/>
        </authorList>
    </citation>
    <scope>NUCLEOTIDE SEQUENCE [LARGE SCALE GENOMIC DNA]</scope>
    <source>
        <strain evidence="2 3">DSM 8803</strain>
    </source>
</reference>
<evidence type="ECO:0000313" key="3">
    <source>
        <dbReference type="Proteomes" id="UP000319094"/>
    </source>
</evidence>
<keyword evidence="1" id="KW-0472">Membrane</keyword>
<evidence type="ECO:0000256" key="1">
    <source>
        <dbReference type="SAM" id="Phobius"/>
    </source>
</evidence>
<dbReference type="EMBL" id="VFON01000001">
    <property type="protein sequence ID" value="TQL42804.1"/>
    <property type="molecule type" value="Genomic_DNA"/>
</dbReference>
<dbReference type="STRING" id="55969.SD72_08590"/>
<gene>
    <name evidence="2" type="ORF">FB468_0812</name>
</gene>
<accession>A0A542Y402</accession>
<dbReference type="InterPro" id="IPR025356">
    <property type="entry name" value="DUF4260"/>
</dbReference>
<dbReference type="Proteomes" id="UP000319094">
    <property type="component" value="Unassembled WGS sequence"/>
</dbReference>
<feature type="transmembrane region" description="Helical" evidence="1">
    <location>
        <begin position="7"/>
        <end position="28"/>
    </location>
</feature>
<keyword evidence="1" id="KW-1133">Transmembrane helix</keyword>
<comment type="caution">
    <text evidence="2">The sequence shown here is derived from an EMBL/GenBank/DDBJ whole genome shotgun (WGS) entry which is preliminary data.</text>
</comment>
<feature type="transmembrane region" description="Helical" evidence="1">
    <location>
        <begin position="91"/>
        <end position="109"/>
    </location>
</feature>
<dbReference type="AlphaFoldDB" id="A0A542Y402"/>